<protein>
    <submittedName>
        <fullName evidence="4">Esterase/lipase-like protein</fullName>
    </submittedName>
</protein>
<feature type="chain" id="PRO_5003320419" evidence="2">
    <location>
        <begin position="20"/>
        <end position="301"/>
    </location>
</feature>
<gene>
    <name evidence="4" type="ORF">ABI_42770</name>
</gene>
<dbReference type="Proteomes" id="UP000006512">
    <property type="component" value="Unassembled WGS sequence"/>
</dbReference>
<dbReference type="OrthoDB" id="9771666at2"/>
<dbReference type="Pfam" id="PF20434">
    <property type="entry name" value="BD-FAE"/>
    <property type="match status" value="1"/>
</dbReference>
<feature type="domain" description="BD-FAE-like" evidence="3">
    <location>
        <begin position="63"/>
        <end position="167"/>
    </location>
</feature>
<organism evidence="4 5">
    <name type="scientific">Asticcacaulis biprosthecium C19</name>
    <dbReference type="NCBI Taxonomy" id="715226"/>
    <lineage>
        <taxon>Bacteria</taxon>
        <taxon>Pseudomonadati</taxon>
        <taxon>Pseudomonadota</taxon>
        <taxon>Alphaproteobacteria</taxon>
        <taxon>Caulobacterales</taxon>
        <taxon>Caulobacteraceae</taxon>
        <taxon>Asticcacaulis</taxon>
    </lineage>
</organism>
<dbReference type="SUPFAM" id="SSF53474">
    <property type="entry name" value="alpha/beta-Hydrolases"/>
    <property type="match status" value="1"/>
</dbReference>
<dbReference type="InterPro" id="IPR049492">
    <property type="entry name" value="BD-FAE-like_dom"/>
</dbReference>
<keyword evidence="1" id="KW-0378">Hydrolase</keyword>
<dbReference type="eggNOG" id="COG0657">
    <property type="taxonomic scope" value="Bacteria"/>
</dbReference>
<evidence type="ECO:0000256" key="1">
    <source>
        <dbReference type="ARBA" id="ARBA00022801"/>
    </source>
</evidence>
<evidence type="ECO:0000313" key="4">
    <source>
        <dbReference type="EMBL" id="EGF89854.1"/>
    </source>
</evidence>
<dbReference type="Gene3D" id="3.40.50.1820">
    <property type="entry name" value="alpha/beta hydrolase"/>
    <property type="match status" value="1"/>
</dbReference>
<feature type="signal peptide" evidence="2">
    <location>
        <begin position="1"/>
        <end position="19"/>
    </location>
</feature>
<keyword evidence="5" id="KW-1185">Reference proteome</keyword>
<sequence>MKPLFFLLILALASTSAHAGPMRDRYLGRMKERSVGEVTDPAKILPGATVQTVAYGADAAQTLDVYAPPSPRDAPIIVMVHGGGWRLGDKASPGVVDNKLKRWLPQGFIVVSVNYRMLPDAGVDLQAQDIAHAIAYVQKEAPRWGGNGNKVIAMGHSAGAHLVALVSADPAPVVAAGGRAWRGTVVIDSAALDVTAVMQKRHPRLYDDALGNDPIFWANVSPAARLKPGAVPMLLVCSSQRPDDPCADARAFSAQLAAQGQDTQVLPQAMSHMAINRDLGLDTAYTAHVDDFIHTRLADQD</sequence>
<dbReference type="GO" id="GO:0016787">
    <property type="term" value="F:hydrolase activity"/>
    <property type="evidence" value="ECO:0007669"/>
    <property type="project" value="UniProtKB-KW"/>
</dbReference>
<reference evidence="5" key="1">
    <citation type="submission" date="2011-03" db="EMBL/GenBank/DDBJ databases">
        <title>Draft genome sequence of Brevundimonas diminuta.</title>
        <authorList>
            <person name="Brown P.J.B."/>
            <person name="Buechlein A."/>
            <person name="Hemmerich C."/>
            <person name="Brun Y.V."/>
        </authorList>
    </citation>
    <scope>NUCLEOTIDE SEQUENCE [LARGE SCALE GENOMIC DNA]</scope>
    <source>
        <strain evidence="5">C19</strain>
    </source>
</reference>
<dbReference type="HOGENOM" id="CLU_012494_4_1_5"/>
<dbReference type="InterPro" id="IPR050300">
    <property type="entry name" value="GDXG_lipolytic_enzyme"/>
</dbReference>
<proteinExistence type="predicted"/>
<dbReference type="PANTHER" id="PTHR48081:SF33">
    <property type="entry name" value="KYNURENINE FORMAMIDASE"/>
    <property type="match status" value="1"/>
</dbReference>
<keyword evidence="2" id="KW-0732">Signal</keyword>
<accession>F4QSY4</accession>
<dbReference type="AlphaFoldDB" id="F4QSY4"/>
<evidence type="ECO:0000256" key="2">
    <source>
        <dbReference type="SAM" id="SignalP"/>
    </source>
</evidence>
<evidence type="ECO:0000259" key="3">
    <source>
        <dbReference type="Pfam" id="PF20434"/>
    </source>
</evidence>
<evidence type="ECO:0000313" key="5">
    <source>
        <dbReference type="Proteomes" id="UP000006512"/>
    </source>
</evidence>
<dbReference type="RefSeq" id="WP_006275051.1">
    <property type="nucleotide sequence ID" value="NZ_GL883080.1"/>
</dbReference>
<dbReference type="ESTHER" id="9caul-f4qsy4">
    <property type="family name" value="BD-FAE"/>
</dbReference>
<dbReference type="STRING" id="715226.ABI_42770"/>
<dbReference type="InterPro" id="IPR029058">
    <property type="entry name" value="AB_hydrolase_fold"/>
</dbReference>
<name>F4QSY4_9CAUL</name>
<dbReference type="EMBL" id="GL883080">
    <property type="protein sequence ID" value="EGF89854.1"/>
    <property type="molecule type" value="Genomic_DNA"/>
</dbReference>
<dbReference type="PANTHER" id="PTHR48081">
    <property type="entry name" value="AB HYDROLASE SUPERFAMILY PROTEIN C4A8.06C"/>
    <property type="match status" value="1"/>
</dbReference>